<keyword evidence="1" id="KW-0732">Signal</keyword>
<dbReference type="SUPFAM" id="SSF52096">
    <property type="entry name" value="ClpP/crotonase"/>
    <property type="match status" value="1"/>
</dbReference>
<dbReference type="Pfam" id="PF03572">
    <property type="entry name" value="Peptidase_S41"/>
    <property type="match status" value="1"/>
</dbReference>
<dbReference type="GO" id="GO:0006508">
    <property type="term" value="P:proteolysis"/>
    <property type="evidence" value="ECO:0007669"/>
    <property type="project" value="InterPro"/>
</dbReference>
<protein>
    <submittedName>
        <fullName evidence="3">S41 family peptidase</fullName>
    </submittedName>
</protein>
<feature type="domain" description="Tail specific protease" evidence="2">
    <location>
        <begin position="116"/>
        <end position="316"/>
    </location>
</feature>
<evidence type="ECO:0000256" key="1">
    <source>
        <dbReference type="SAM" id="SignalP"/>
    </source>
</evidence>
<dbReference type="KEGG" id="acob:P0Y56_09255"/>
<dbReference type="Pfam" id="PF11918">
    <property type="entry name" value="Peptidase_S41_N"/>
    <property type="match status" value="1"/>
</dbReference>
<reference evidence="3" key="1">
    <citation type="submission" date="2023-03" db="EMBL/GenBank/DDBJ databases">
        <title>Andean soil-derived lignocellulolytic bacterial consortium as a source of novel taxa and putative plastic-active enzymes.</title>
        <authorList>
            <person name="Diaz-Garcia L."/>
            <person name="Chuvochina M."/>
            <person name="Feuerriegel G."/>
            <person name="Bunk B."/>
            <person name="Sproer C."/>
            <person name="Streit W.R."/>
            <person name="Rodriguez L.M."/>
            <person name="Overmann J."/>
            <person name="Jimenez D.J."/>
        </authorList>
    </citation>
    <scope>NUCLEOTIDE SEQUENCE</scope>
    <source>
        <strain evidence="3">MAG 26</strain>
    </source>
</reference>
<dbReference type="SMART" id="SM00245">
    <property type="entry name" value="TSPc"/>
    <property type="match status" value="1"/>
</dbReference>
<evidence type="ECO:0000313" key="4">
    <source>
        <dbReference type="Proteomes" id="UP001218362"/>
    </source>
</evidence>
<accession>A0AAJ5X277</accession>
<dbReference type="PANTHER" id="PTHR11261:SF3">
    <property type="entry name" value="RETINOL-BINDING PROTEIN 3"/>
    <property type="match status" value="1"/>
</dbReference>
<organism evidence="3 4">
    <name type="scientific">Candidatus Andeanibacterium colombiense</name>
    <dbReference type="NCBI Taxonomy" id="3121345"/>
    <lineage>
        <taxon>Bacteria</taxon>
        <taxon>Pseudomonadati</taxon>
        <taxon>Pseudomonadota</taxon>
        <taxon>Alphaproteobacteria</taxon>
        <taxon>Sphingomonadales</taxon>
        <taxon>Sphingomonadaceae</taxon>
        <taxon>Candidatus Andeanibacterium</taxon>
    </lineage>
</organism>
<name>A0AAJ5X277_9SPHN</name>
<dbReference type="Gene3D" id="3.30.750.44">
    <property type="match status" value="1"/>
</dbReference>
<dbReference type="AlphaFoldDB" id="A0AAJ5X277"/>
<dbReference type="CDD" id="cd07563">
    <property type="entry name" value="Peptidase_S41_IRBP"/>
    <property type="match status" value="1"/>
</dbReference>
<dbReference type="InterPro" id="IPR029045">
    <property type="entry name" value="ClpP/crotonase-like_dom_sf"/>
</dbReference>
<dbReference type="Gene3D" id="3.90.226.10">
    <property type="entry name" value="2-enoyl-CoA Hydratase, Chain A, domain 1"/>
    <property type="match status" value="1"/>
</dbReference>
<evidence type="ECO:0000313" key="3">
    <source>
        <dbReference type="EMBL" id="WEK45223.1"/>
    </source>
</evidence>
<dbReference type="Proteomes" id="UP001218362">
    <property type="component" value="Chromosome"/>
</dbReference>
<evidence type="ECO:0000259" key="2">
    <source>
        <dbReference type="SMART" id="SM00245"/>
    </source>
</evidence>
<dbReference type="InterPro" id="IPR005151">
    <property type="entry name" value="Tail-specific_protease"/>
</dbReference>
<feature type="signal peptide" evidence="1">
    <location>
        <begin position="1"/>
        <end position="25"/>
    </location>
</feature>
<proteinExistence type="predicted"/>
<feature type="chain" id="PRO_5042579911" evidence="1">
    <location>
        <begin position="26"/>
        <end position="449"/>
    </location>
</feature>
<dbReference type="PANTHER" id="PTHR11261">
    <property type="entry name" value="INTERPHOTORECEPTOR RETINOID-BINDING PROTEIN"/>
    <property type="match status" value="1"/>
</dbReference>
<sequence length="449" mass="46400">MFRQINWVVLATVFASPIAAQTTSAASAPAGTFSPAPVAALDAAQRKEVVTAIGTALRQRYIFPDIGEQAASRLEDKAATGAYDSLSDPAAFAARLQADVAEVAHDKHLRVLSMNGPPMPPPGGGAMPRAEAGIVRADKFGGGIGYIEVLGFPAQPAFKPVIDRAMTALAESKALIFDIRRNGGGDPASVAYLTSFLVEPEKPIHLTDIVRRVANTTNFVSNNTLSSPTPVNFAGLPVFVLTSATTFSGGEAFAYDVQALRLGKVIGEVTGGGANPTGMVPLPYGLMAMVPFGRAENPVTKTNWEGRGVQPDVPAPAAEALNSALEQLGQPAVADVASASRQQVFTPRAIPLAGTEAAVRSLVPGLASGNPDYASMSSDFAEMTRQRLPQMQGMLASLGPIRSIEFAGPGDGGDAYDITFAHGRLVVGVILGPDGKIVGSMIRPGAAGG</sequence>
<dbReference type="EMBL" id="CP119316">
    <property type="protein sequence ID" value="WEK45223.1"/>
    <property type="molecule type" value="Genomic_DNA"/>
</dbReference>
<gene>
    <name evidence="3" type="ORF">P0Y56_09255</name>
</gene>
<dbReference type="GO" id="GO:0008236">
    <property type="term" value="F:serine-type peptidase activity"/>
    <property type="evidence" value="ECO:0007669"/>
    <property type="project" value="InterPro"/>
</dbReference>